<dbReference type="PANTHER" id="PTHR22911:SF103">
    <property type="entry name" value="BLR2811 PROTEIN"/>
    <property type="match status" value="1"/>
</dbReference>
<feature type="transmembrane region" description="Helical" evidence="2">
    <location>
        <begin position="240"/>
        <end position="260"/>
    </location>
</feature>
<comment type="caution">
    <text evidence="4">The sequence shown here is derived from an EMBL/GenBank/DDBJ whole genome shotgun (WGS) entry which is preliminary data.</text>
</comment>
<dbReference type="PANTHER" id="PTHR22911">
    <property type="entry name" value="ACYL-MALONYL CONDENSING ENZYME-RELATED"/>
    <property type="match status" value="1"/>
</dbReference>
<evidence type="ECO:0000313" key="4">
    <source>
        <dbReference type="EMBL" id="NMF92012.1"/>
    </source>
</evidence>
<accession>A0ABX1MVK1</accession>
<feature type="transmembrane region" description="Helical" evidence="2">
    <location>
        <begin position="126"/>
        <end position="142"/>
    </location>
</feature>
<evidence type="ECO:0000313" key="5">
    <source>
        <dbReference type="Proteomes" id="UP000601990"/>
    </source>
</evidence>
<name>A0ABX1MVK1_9RHOO</name>
<dbReference type="EMBL" id="WTVH01000002">
    <property type="protein sequence ID" value="NMF92012.1"/>
    <property type="molecule type" value="Genomic_DNA"/>
</dbReference>
<dbReference type="SUPFAM" id="SSF103481">
    <property type="entry name" value="Multidrug resistance efflux transporter EmrE"/>
    <property type="match status" value="2"/>
</dbReference>
<feature type="region of interest" description="Disordered" evidence="1">
    <location>
        <begin position="295"/>
        <end position="318"/>
    </location>
</feature>
<keyword evidence="5" id="KW-1185">Reference proteome</keyword>
<gene>
    <name evidence="4" type="ORF">GO608_01520</name>
</gene>
<dbReference type="Pfam" id="PF00892">
    <property type="entry name" value="EamA"/>
    <property type="match status" value="2"/>
</dbReference>
<keyword evidence="2" id="KW-0812">Transmembrane</keyword>
<dbReference type="InterPro" id="IPR000620">
    <property type="entry name" value="EamA_dom"/>
</dbReference>
<evidence type="ECO:0000259" key="3">
    <source>
        <dbReference type="Pfam" id="PF00892"/>
    </source>
</evidence>
<evidence type="ECO:0000256" key="1">
    <source>
        <dbReference type="SAM" id="MobiDB-lite"/>
    </source>
</evidence>
<feature type="transmembrane region" description="Helical" evidence="2">
    <location>
        <begin position="214"/>
        <end position="233"/>
    </location>
</feature>
<dbReference type="InterPro" id="IPR037185">
    <property type="entry name" value="EmrE-like"/>
</dbReference>
<proteinExistence type="predicted"/>
<feature type="domain" description="EamA" evidence="3">
    <location>
        <begin position="11"/>
        <end position="142"/>
    </location>
</feature>
<keyword evidence="2" id="KW-1133">Transmembrane helix</keyword>
<feature type="transmembrane region" description="Helical" evidence="2">
    <location>
        <begin position="101"/>
        <end position="119"/>
    </location>
</feature>
<dbReference type="Proteomes" id="UP000601990">
    <property type="component" value="Unassembled WGS sequence"/>
</dbReference>
<sequence>MPDTHPHALRSIMLLLGALFLFVLLDATAKRLAATYPVPMLVWSRYALHFLLMVVFLAPSMRLKLITTKRPGRQIVRATCLLAVTFFNITALQVMPLAETTAIVFAAPLMVTLMAGPLLGERIGPLRWVAVVTGFVGVLLIARPGGALVAEGVALALGAAVSYAAYQILTRQLSPTETPVNMLFYTALVGTAATSLALPWLWEGPMPGPLDALLIASLGIYGGCGHFLLIRAFRDAPASMLSPILYVQLLWATLIGWFGFGQLPDGWGLVGILTIGGAGVLIAIDGRRTAQRRQEALATAPEPAPAQTRFAPSKGRNR</sequence>
<protein>
    <submittedName>
        <fullName evidence="4">EamA family transporter</fullName>
    </submittedName>
</protein>
<feature type="transmembrane region" description="Helical" evidence="2">
    <location>
        <begin position="75"/>
        <end position="95"/>
    </location>
</feature>
<feature type="compositionally biased region" description="Low complexity" evidence="1">
    <location>
        <begin position="296"/>
        <end position="308"/>
    </location>
</feature>
<evidence type="ECO:0000256" key="2">
    <source>
        <dbReference type="SAM" id="Phobius"/>
    </source>
</evidence>
<organism evidence="4 5">
    <name type="scientific">Aromatoleum buckelii</name>
    <dbReference type="NCBI Taxonomy" id="200254"/>
    <lineage>
        <taxon>Bacteria</taxon>
        <taxon>Pseudomonadati</taxon>
        <taxon>Pseudomonadota</taxon>
        <taxon>Betaproteobacteria</taxon>
        <taxon>Rhodocyclales</taxon>
        <taxon>Rhodocyclaceae</taxon>
        <taxon>Aromatoleum</taxon>
    </lineage>
</organism>
<feature type="transmembrane region" description="Helical" evidence="2">
    <location>
        <begin position="43"/>
        <end position="63"/>
    </location>
</feature>
<reference evidence="4" key="1">
    <citation type="submission" date="2019-12" db="EMBL/GenBank/DDBJ databases">
        <title>Comparative genomics gives insights into the taxonomy of the Azoarcus-Aromatoleum group and reveals separate origins of nif in the plant-associated Azoarcus and non-plant-associated Aromatoleum sub-groups.</title>
        <authorList>
            <person name="Lafos M."/>
            <person name="Maluk M."/>
            <person name="Batista M."/>
            <person name="Junghare M."/>
            <person name="Carmona M."/>
            <person name="Faoro H."/>
            <person name="Cruz L.M."/>
            <person name="Battistoni F."/>
            <person name="De Souza E."/>
            <person name="Pedrosa F."/>
            <person name="Chen W.-M."/>
            <person name="Poole P.S."/>
            <person name="Dixon R.A."/>
            <person name="James E.K."/>
        </authorList>
    </citation>
    <scope>NUCLEOTIDE SEQUENCE</scope>
    <source>
        <strain evidence="4">U120</strain>
    </source>
</reference>
<feature type="transmembrane region" description="Helical" evidence="2">
    <location>
        <begin position="148"/>
        <end position="170"/>
    </location>
</feature>
<feature type="domain" description="EamA" evidence="3">
    <location>
        <begin position="152"/>
        <end position="282"/>
    </location>
</feature>
<feature type="transmembrane region" description="Helical" evidence="2">
    <location>
        <begin position="266"/>
        <end position="284"/>
    </location>
</feature>
<feature type="transmembrane region" description="Helical" evidence="2">
    <location>
        <begin position="182"/>
        <end position="202"/>
    </location>
</feature>
<dbReference type="RefSeq" id="WP_169197349.1">
    <property type="nucleotide sequence ID" value="NZ_WTVH02000009.1"/>
</dbReference>
<keyword evidence="2" id="KW-0472">Membrane</keyword>